<feature type="compositionally biased region" description="Low complexity" evidence="1">
    <location>
        <begin position="39"/>
        <end position="53"/>
    </location>
</feature>
<dbReference type="Proteomes" id="UP001153269">
    <property type="component" value="Unassembled WGS sequence"/>
</dbReference>
<dbReference type="EMBL" id="CADEAL010001225">
    <property type="protein sequence ID" value="CAB1430357.1"/>
    <property type="molecule type" value="Genomic_DNA"/>
</dbReference>
<protein>
    <submittedName>
        <fullName evidence="2">Uncharacterized protein</fullName>
    </submittedName>
</protein>
<gene>
    <name evidence="2" type="ORF">PLEPLA_LOCUS18339</name>
</gene>
<name>A0A9N7UH38_PLEPL</name>
<dbReference type="AlphaFoldDB" id="A0A9N7UH38"/>
<evidence type="ECO:0000313" key="2">
    <source>
        <dbReference type="EMBL" id="CAB1430357.1"/>
    </source>
</evidence>
<comment type="caution">
    <text evidence="2">The sequence shown here is derived from an EMBL/GenBank/DDBJ whole genome shotgun (WGS) entry which is preliminary data.</text>
</comment>
<feature type="compositionally biased region" description="Basic and acidic residues" evidence="1">
    <location>
        <begin position="7"/>
        <end position="20"/>
    </location>
</feature>
<proteinExistence type="predicted"/>
<evidence type="ECO:0000256" key="1">
    <source>
        <dbReference type="SAM" id="MobiDB-lite"/>
    </source>
</evidence>
<accession>A0A9N7UH38</accession>
<evidence type="ECO:0000313" key="3">
    <source>
        <dbReference type="Proteomes" id="UP001153269"/>
    </source>
</evidence>
<feature type="region of interest" description="Disordered" evidence="1">
    <location>
        <begin position="1"/>
        <end position="84"/>
    </location>
</feature>
<keyword evidence="3" id="KW-1185">Reference proteome</keyword>
<feature type="compositionally biased region" description="Basic and acidic residues" evidence="1">
    <location>
        <begin position="59"/>
        <end position="69"/>
    </location>
</feature>
<reference evidence="2" key="1">
    <citation type="submission" date="2020-03" db="EMBL/GenBank/DDBJ databases">
        <authorList>
            <person name="Weist P."/>
        </authorList>
    </citation>
    <scope>NUCLEOTIDE SEQUENCE</scope>
</reference>
<feature type="compositionally biased region" description="Polar residues" evidence="1">
    <location>
        <begin position="25"/>
        <end position="38"/>
    </location>
</feature>
<organism evidence="2 3">
    <name type="scientific">Pleuronectes platessa</name>
    <name type="common">European plaice</name>
    <dbReference type="NCBI Taxonomy" id="8262"/>
    <lineage>
        <taxon>Eukaryota</taxon>
        <taxon>Metazoa</taxon>
        <taxon>Chordata</taxon>
        <taxon>Craniata</taxon>
        <taxon>Vertebrata</taxon>
        <taxon>Euteleostomi</taxon>
        <taxon>Actinopterygii</taxon>
        <taxon>Neopterygii</taxon>
        <taxon>Teleostei</taxon>
        <taxon>Neoteleostei</taxon>
        <taxon>Acanthomorphata</taxon>
        <taxon>Carangaria</taxon>
        <taxon>Pleuronectiformes</taxon>
        <taxon>Pleuronectoidei</taxon>
        <taxon>Pleuronectidae</taxon>
        <taxon>Pleuronectes</taxon>
    </lineage>
</organism>
<sequence length="113" mass="12822">MLQQATRLERTRRPGTREVTRPLTGVSSVISSNVSRQLAQRGPAPSRPRGPAGDTPLEEGERHLLHDNHFNTAQGPPHPPGLPWRRWLQLELVDRLATPMKEWKKVQRERAGD</sequence>